<gene>
    <name evidence="1" type="ORF">glysoja_034492</name>
</gene>
<dbReference type="EMBL" id="KN657493">
    <property type="protein sequence ID" value="KHN22172.1"/>
    <property type="molecule type" value="Genomic_DNA"/>
</dbReference>
<dbReference type="AlphaFoldDB" id="A0A0B2QR64"/>
<proteinExistence type="predicted"/>
<evidence type="ECO:0000313" key="1">
    <source>
        <dbReference type="EMBL" id="KHN22172.1"/>
    </source>
</evidence>
<protein>
    <submittedName>
        <fullName evidence="1">Uncharacterized protein</fullName>
    </submittedName>
</protein>
<accession>A0A0B2QR64</accession>
<reference evidence="1" key="1">
    <citation type="submission" date="2014-07" db="EMBL/GenBank/DDBJ databases">
        <title>Identification of a novel salt tolerance gene in wild soybean by whole-genome sequencing.</title>
        <authorList>
            <person name="Lam H.-M."/>
            <person name="Qi X."/>
            <person name="Li M.-W."/>
            <person name="Liu X."/>
            <person name="Xie M."/>
            <person name="Ni M."/>
            <person name="Xu X."/>
        </authorList>
    </citation>
    <scope>NUCLEOTIDE SEQUENCE [LARGE SCALE GENOMIC DNA]</scope>
    <source>
        <tissue evidence="1">Root</tissue>
    </source>
</reference>
<sequence>MQSRFVMIWKEKGEDSFIMGDSTTFTQNPGALSIETIELTRCEERSAVPVRPCFTRFGATGDTRDEKSHSA</sequence>
<dbReference type="Proteomes" id="UP000053555">
    <property type="component" value="Unassembled WGS sequence"/>
</dbReference>
<organism evidence="1">
    <name type="scientific">Glycine soja</name>
    <name type="common">Wild soybean</name>
    <dbReference type="NCBI Taxonomy" id="3848"/>
    <lineage>
        <taxon>Eukaryota</taxon>
        <taxon>Viridiplantae</taxon>
        <taxon>Streptophyta</taxon>
        <taxon>Embryophyta</taxon>
        <taxon>Tracheophyta</taxon>
        <taxon>Spermatophyta</taxon>
        <taxon>Magnoliopsida</taxon>
        <taxon>eudicotyledons</taxon>
        <taxon>Gunneridae</taxon>
        <taxon>Pentapetalae</taxon>
        <taxon>rosids</taxon>
        <taxon>fabids</taxon>
        <taxon>Fabales</taxon>
        <taxon>Fabaceae</taxon>
        <taxon>Papilionoideae</taxon>
        <taxon>50 kb inversion clade</taxon>
        <taxon>NPAAA clade</taxon>
        <taxon>indigoferoid/millettioid clade</taxon>
        <taxon>Phaseoleae</taxon>
        <taxon>Glycine</taxon>
        <taxon>Glycine subgen. Soja</taxon>
    </lineage>
</organism>
<name>A0A0B2QR64_GLYSO</name>